<organism evidence="5 6">
    <name type="scientific">Paenibacillus xanthanilyticus</name>
    <dbReference type="NCBI Taxonomy" id="1783531"/>
    <lineage>
        <taxon>Bacteria</taxon>
        <taxon>Bacillati</taxon>
        <taxon>Bacillota</taxon>
        <taxon>Bacilli</taxon>
        <taxon>Bacillales</taxon>
        <taxon>Paenibacillaceae</taxon>
        <taxon>Paenibacillus</taxon>
    </lineage>
</organism>
<evidence type="ECO:0000313" key="6">
    <source>
        <dbReference type="Proteomes" id="UP001595715"/>
    </source>
</evidence>
<gene>
    <name evidence="5" type="ORF">ACFOZ8_31835</name>
</gene>
<sequence length="334" mass="35265">MRRKVIPVLAATMVAVAVMAPAMQASEGTKRAASVSIAVDLDPNSATGMRVEGITGDKQGRLYTIDMDSKRLFRFTPATGQLETLTVLPRSATGMAFDEQGNLYMASGGGSGVDGVILRISADALVSGPVESGKVETFAQDVDGANGLAFDRDGNLYVSGGATGNIYVITPQGERTVWASGIAAERPEQPITVNGLAFGRDGRLYMANTSAGEINRVRIKKDGTFGDVERFAKDPLLYGADGIAFGPDGDLYVAANERNAIVKVSRSGKVKEVAANDSRGPLEFPASLHVVGDTMYVSNFDVARGVNAPNQPGIGASIAKIELEKKHRGHHHKR</sequence>
<dbReference type="Gene3D" id="2.120.10.30">
    <property type="entry name" value="TolB, C-terminal domain"/>
    <property type="match status" value="1"/>
</dbReference>
<dbReference type="RefSeq" id="WP_377722756.1">
    <property type="nucleotide sequence ID" value="NZ_JBHSAM010000036.1"/>
</dbReference>
<dbReference type="EMBL" id="JBHSAM010000036">
    <property type="protein sequence ID" value="MFC4104221.1"/>
    <property type="molecule type" value="Genomic_DNA"/>
</dbReference>
<feature type="domain" description="SMP-30/Gluconolactonase/LRE-like region" evidence="4">
    <location>
        <begin position="52"/>
        <end position="272"/>
    </location>
</feature>
<keyword evidence="3" id="KW-0732">Signal</keyword>
<comment type="similarity">
    <text evidence="1">Belongs to the SMP-30/CGR1 family.</text>
</comment>
<evidence type="ECO:0000256" key="2">
    <source>
        <dbReference type="ARBA" id="ARBA00022801"/>
    </source>
</evidence>
<accession>A0ABV8KDY1</accession>
<comment type="caution">
    <text evidence="5">The sequence shown here is derived from an EMBL/GenBank/DDBJ whole genome shotgun (WGS) entry which is preliminary data.</text>
</comment>
<feature type="chain" id="PRO_5045652604" evidence="3">
    <location>
        <begin position="26"/>
        <end position="334"/>
    </location>
</feature>
<name>A0ABV8KDY1_9BACL</name>
<dbReference type="Pfam" id="PF08450">
    <property type="entry name" value="SGL"/>
    <property type="match status" value="1"/>
</dbReference>
<dbReference type="Proteomes" id="UP001595715">
    <property type="component" value="Unassembled WGS sequence"/>
</dbReference>
<dbReference type="InterPro" id="IPR013658">
    <property type="entry name" value="SGL"/>
</dbReference>
<feature type="signal peptide" evidence="3">
    <location>
        <begin position="1"/>
        <end position="25"/>
    </location>
</feature>
<dbReference type="InterPro" id="IPR051262">
    <property type="entry name" value="SMP-30/CGR1_Lactonase"/>
</dbReference>
<evidence type="ECO:0000256" key="1">
    <source>
        <dbReference type="ARBA" id="ARBA00008853"/>
    </source>
</evidence>
<dbReference type="SUPFAM" id="SSF63829">
    <property type="entry name" value="Calcium-dependent phosphotriesterase"/>
    <property type="match status" value="1"/>
</dbReference>
<evidence type="ECO:0000313" key="5">
    <source>
        <dbReference type="EMBL" id="MFC4104221.1"/>
    </source>
</evidence>
<proteinExistence type="inferred from homology"/>
<dbReference type="PANTHER" id="PTHR47572">
    <property type="entry name" value="LIPOPROTEIN-RELATED"/>
    <property type="match status" value="1"/>
</dbReference>
<dbReference type="InterPro" id="IPR011042">
    <property type="entry name" value="6-blade_b-propeller_TolB-like"/>
</dbReference>
<dbReference type="PANTHER" id="PTHR47572:SF4">
    <property type="entry name" value="LACTONASE DRP35"/>
    <property type="match status" value="1"/>
</dbReference>
<keyword evidence="2" id="KW-0378">Hydrolase</keyword>
<keyword evidence="6" id="KW-1185">Reference proteome</keyword>
<evidence type="ECO:0000256" key="3">
    <source>
        <dbReference type="SAM" id="SignalP"/>
    </source>
</evidence>
<reference evidence="6" key="1">
    <citation type="journal article" date="2019" name="Int. J. Syst. Evol. Microbiol.">
        <title>The Global Catalogue of Microorganisms (GCM) 10K type strain sequencing project: providing services to taxonomists for standard genome sequencing and annotation.</title>
        <authorList>
            <consortium name="The Broad Institute Genomics Platform"/>
            <consortium name="The Broad Institute Genome Sequencing Center for Infectious Disease"/>
            <person name="Wu L."/>
            <person name="Ma J."/>
        </authorList>
    </citation>
    <scope>NUCLEOTIDE SEQUENCE [LARGE SCALE GENOMIC DNA]</scope>
    <source>
        <strain evidence="6">IBRC-M 10987</strain>
    </source>
</reference>
<evidence type="ECO:0000259" key="4">
    <source>
        <dbReference type="Pfam" id="PF08450"/>
    </source>
</evidence>
<protein>
    <submittedName>
        <fullName evidence="5">SMP-30/gluconolactonase/LRE family protein</fullName>
    </submittedName>
</protein>